<dbReference type="EMBL" id="LR796776">
    <property type="protein sequence ID" value="CAB4165741.1"/>
    <property type="molecule type" value="Genomic_DNA"/>
</dbReference>
<evidence type="ECO:0000313" key="11">
    <source>
        <dbReference type="EMBL" id="CAB4221179.1"/>
    </source>
</evidence>
<dbReference type="Pfam" id="PF00768">
    <property type="entry name" value="Peptidase_S11"/>
    <property type="match status" value="1"/>
</dbReference>
<dbReference type="SUPFAM" id="SSF56601">
    <property type="entry name" value="beta-lactamase/transpeptidase-like"/>
    <property type="match status" value="1"/>
</dbReference>
<evidence type="ECO:0000256" key="3">
    <source>
        <dbReference type="ARBA" id="ARBA00022801"/>
    </source>
</evidence>
<organism evidence="9">
    <name type="scientific">uncultured Caudovirales phage</name>
    <dbReference type="NCBI Taxonomy" id="2100421"/>
    <lineage>
        <taxon>Viruses</taxon>
        <taxon>Duplodnaviria</taxon>
        <taxon>Heunggongvirae</taxon>
        <taxon>Uroviricota</taxon>
        <taxon>Caudoviricetes</taxon>
        <taxon>Peduoviridae</taxon>
        <taxon>Maltschvirus</taxon>
        <taxon>Maltschvirus maltsch</taxon>
    </lineage>
</organism>
<keyword evidence="2" id="KW-0732">Signal</keyword>
<dbReference type="GO" id="GO:0006508">
    <property type="term" value="P:proteolysis"/>
    <property type="evidence" value="ECO:0007669"/>
    <property type="project" value="InterPro"/>
</dbReference>
<protein>
    <submittedName>
        <fullName evidence="9">DacC D-alanyl-D-alanine carboxypeptidase</fullName>
    </submittedName>
</protein>
<evidence type="ECO:0000313" key="8">
    <source>
        <dbReference type="EMBL" id="CAB4164019.1"/>
    </source>
</evidence>
<dbReference type="EMBL" id="LR797099">
    <property type="protein sequence ID" value="CAB4187029.1"/>
    <property type="molecule type" value="Genomic_DNA"/>
</dbReference>
<dbReference type="InterPro" id="IPR018044">
    <property type="entry name" value="Peptidase_S11"/>
</dbReference>
<gene>
    <name evidence="10" type="ORF">UFOVP1146_375</name>
    <name evidence="11" type="ORF">UFOVP1638_190</name>
    <name evidence="8" type="ORF">UFOVP812_288</name>
    <name evidence="9" type="ORF">UFOVP818_277</name>
</gene>
<dbReference type="PRINTS" id="PR00725">
    <property type="entry name" value="DADACBPTASE1"/>
</dbReference>
<evidence type="ECO:0000256" key="1">
    <source>
        <dbReference type="ARBA" id="ARBA00007164"/>
    </source>
</evidence>
<dbReference type="Gene3D" id="3.40.710.10">
    <property type="entry name" value="DD-peptidase/beta-lactamase superfamily"/>
    <property type="match status" value="1"/>
</dbReference>
<accession>A0A6J5P8K2</accession>
<keyword evidence="4" id="KW-0133">Cell shape</keyword>
<sequence length="246" mass="27111">MSAHAAKKPSIWVYNETTDTIIIGNDVNSTRPIASLTKLMTAIIAIGQNPSMVQQLKLSRVTKSRLPLTHYSREDLFSAMLIRSDNAAAETLAANYPGGRKAFIKAMNTKAISFGMTQTRFNDPSGLSSANISTAGEIGILLKEASKYELITSTSTKKQALIDAHYGKKIRSIDINNTNRPVLIEFDNILISKTGFTNPAGWCVALLVQNKKQQYVIVILGEANKTQRLAQVENIMFNHILDRDIN</sequence>
<proteinExistence type="inferred from homology"/>
<keyword evidence="3" id="KW-0378">Hydrolase</keyword>
<dbReference type="PANTHER" id="PTHR21581:SF26">
    <property type="entry name" value="D-ALANYL-D-ALANINE ENDOPEPTIDASE"/>
    <property type="match status" value="1"/>
</dbReference>
<keyword evidence="6" id="KW-0961">Cell wall biogenesis/degradation</keyword>
<evidence type="ECO:0000256" key="2">
    <source>
        <dbReference type="ARBA" id="ARBA00022729"/>
    </source>
</evidence>
<keyword evidence="9" id="KW-0121">Carboxypeptidase</keyword>
<reference evidence="9" key="1">
    <citation type="submission" date="2020-04" db="EMBL/GenBank/DDBJ databases">
        <authorList>
            <person name="Chiriac C."/>
            <person name="Salcher M."/>
            <person name="Ghai R."/>
            <person name="Kavagutti S V."/>
        </authorList>
    </citation>
    <scope>NUCLEOTIDE SEQUENCE</scope>
</reference>
<dbReference type="EMBL" id="LR797502">
    <property type="protein sequence ID" value="CAB4221179.1"/>
    <property type="molecule type" value="Genomic_DNA"/>
</dbReference>
<comment type="similarity">
    <text evidence="1">Belongs to the peptidase S11 family.</text>
</comment>
<dbReference type="InterPro" id="IPR012338">
    <property type="entry name" value="Beta-lactam/transpept-like"/>
</dbReference>
<keyword evidence="5" id="KW-0573">Peptidoglycan synthesis</keyword>
<evidence type="ECO:0000313" key="9">
    <source>
        <dbReference type="EMBL" id="CAB4165741.1"/>
    </source>
</evidence>
<dbReference type="GO" id="GO:0071555">
    <property type="term" value="P:cell wall organization"/>
    <property type="evidence" value="ECO:0007669"/>
    <property type="project" value="UniProtKB-KW"/>
</dbReference>
<keyword evidence="9" id="KW-0645">Protease</keyword>
<dbReference type="InterPro" id="IPR001967">
    <property type="entry name" value="Peptidase_S11_N"/>
</dbReference>
<name>A0A6J5P8K2_9CAUD</name>
<feature type="domain" description="Peptidase S11 D-alanyl-D-alanine carboxypeptidase A N-terminal" evidence="7">
    <location>
        <begin position="12"/>
        <end position="222"/>
    </location>
</feature>
<evidence type="ECO:0000256" key="6">
    <source>
        <dbReference type="ARBA" id="ARBA00023316"/>
    </source>
</evidence>
<evidence type="ECO:0000259" key="7">
    <source>
        <dbReference type="Pfam" id="PF00768"/>
    </source>
</evidence>
<evidence type="ECO:0000256" key="4">
    <source>
        <dbReference type="ARBA" id="ARBA00022960"/>
    </source>
</evidence>
<dbReference type="GO" id="GO:0009002">
    <property type="term" value="F:serine-type D-Ala-D-Ala carboxypeptidase activity"/>
    <property type="evidence" value="ECO:0007669"/>
    <property type="project" value="InterPro"/>
</dbReference>
<dbReference type="EMBL" id="LR796758">
    <property type="protein sequence ID" value="CAB4164019.1"/>
    <property type="molecule type" value="Genomic_DNA"/>
</dbReference>
<evidence type="ECO:0000313" key="10">
    <source>
        <dbReference type="EMBL" id="CAB4187029.1"/>
    </source>
</evidence>
<evidence type="ECO:0000256" key="5">
    <source>
        <dbReference type="ARBA" id="ARBA00022984"/>
    </source>
</evidence>
<dbReference type="PANTHER" id="PTHR21581">
    <property type="entry name" value="D-ALANYL-D-ALANINE CARBOXYPEPTIDASE"/>
    <property type="match status" value="1"/>
</dbReference>